<organism evidence="1 2">
    <name type="scientific">Vermiconidia calcicola</name>
    <dbReference type="NCBI Taxonomy" id="1690605"/>
    <lineage>
        <taxon>Eukaryota</taxon>
        <taxon>Fungi</taxon>
        <taxon>Dikarya</taxon>
        <taxon>Ascomycota</taxon>
        <taxon>Pezizomycotina</taxon>
        <taxon>Dothideomycetes</taxon>
        <taxon>Dothideomycetidae</taxon>
        <taxon>Mycosphaerellales</taxon>
        <taxon>Extremaceae</taxon>
        <taxon>Vermiconidia</taxon>
    </lineage>
</organism>
<accession>A0ACC3N028</accession>
<comment type="caution">
    <text evidence="1">The sequence shown here is derived from an EMBL/GenBank/DDBJ whole genome shotgun (WGS) entry which is preliminary data.</text>
</comment>
<sequence length="610" mass="66502">MLSLIRETVFGRLLRIVTGRRTLPFEEERDAALCVSVLVDAQNQSRDGSKRIPQKHDDSEEEGAPEEKSSDASTANDIPDSESKTLIVVDWYGPNDQENPLNWSTTKKTFVTFQICLLTTAIYSGSSVYAPGVPSVMATFGVSNVAAVLGLTLFILGYGLGPMLWSPMSEVPFIGRGPIYIGTLALFVALQGPTCGANSYGALMVLRLLTGFVGSPVFATGGASCVDMYKPAKRAYAISVWGISAVCGPAIGPIVGGYVVQYGPLNGTIRAPWEWPMYFLLSLSAACFVLLFFFLPETSSSNILFRRAGRLRRAQQLGLVTGAAKLISQAELDAEAMQTADIVNMCLVYPFTLNFTEPMVFFLNLYTALIYGLLYIWFESFPLVFGGIYGFSSGSLGLSFLGLFVGMIIVAPPFFIWINKYLEAQFDENGEASISSTAAGMDALSLTVTLRRSLRRNGSYHASSAPSLFPCSPDCLFWFGWAARPDVHWIVPIIGTAWFSIGAFPLFNSILNYLPDAYPKHVASVMAGNDLFRSSFGAAFPLFAGAMYEKLGIGWASSTLALISIAFIPIPFVLYKVTRSIRSADRTQGADDWQYGATLRNNYSKIARKD</sequence>
<evidence type="ECO:0000313" key="1">
    <source>
        <dbReference type="EMBL" id="KAK3707456.1"/>
    </source>
</evidence>
<reference evidence="1" key="1">
    <citation type="submission" date="2023-07" db="EMBL/GenBank/DDBJ databases">
        <title>Black Yeasts Isolated from many extreme environments.</title>
        <authorList>
            <person name="Coleine C."/>
            <person name="Stajich J.E."/>
            <person name="Selbmann L."/>
        </authorList>
    </citation>
    <scope>NUCLEOTIDE SEQUENCE</scope>
    <source>
        <strain evidence="1">CCFEE 5714</strain>
    </source>
</reference>
<gene>
    <name evidence="1" type="primary">MDR1_3</name>
    <name evidence="1" type="ORF">LTR37_012098</name>
</gene>
<dbReference type="EMBL" id="JAUTXU010000110">
    <property type="protein sequence ID" value="KAK3707456.1"/>
    <property type="molecule type" value="Genomic_DNA"/>
</dbReference>
<name>A0ACC3N028_9PEZI</name>
<protein>
    <submittedName>
        <fullName evidence="1">GTPase-activating protein</fullName>
    </submittedName>
</protein>
<evidence type="ECO:0000313" key="2">
    <source>
        <dbReference type="Proteomes" id="UP001281147"/>
    </source>
</evidence>
<keyword evidence="2" id="KW-1185">Reference proteome</keyword>
<proteinExistence type="predicted"/>
<dbReference type="Proteomes" id="UP001281147">
    <property type="component" value="Unassembled WGS sequence"/>
</dbReference>